<name>A0A9X4KQT2_9BACL</name>
<protein>
    <submittedName>
        <fullName evidence="1">Uncharacterized protein</fullName>
    </submittedName>
</protein>
<sequence>MPAGDKPRIAAVITEYRRNSHAELIVGRLLGELGYEPQVQVAAMYTDQVPPNDMSREMAAKHGVPIFDTIEEAFTFGGSVDHADGLVLIGEHGDYPINAEGQKEYPRRRFIEEALHAMDRRNVRVPIFLDKQLSYDIDDAFWIYKQIKRRDIPFLAGSSVPYTAARPAYDRALLGDLKEAFVVSWGGNESYGFHAMEVLQSLAERRSGGETGVDSVQALSGPEMWAAADRGGMARGFACDGFASPAPAQSCASARRMRCACVVYRHLPGRHEGLCRTIARLRIDLVLCGSSEFRSTHRGRMRARYGSTFLAFRYVNQAYRTSHFNRASALPHRTDAVYHLHDRLCDGVSFLAIGRAGTAACCFPTNRNANANTLSFI</sequence>
<dbReference type="RefSeq" id="WP_277529056.1">
    <property type="nucleotide sequence ID" value="NZ_JAPDIA010000001.1"/>
</dbReference>
<proteinExistence type="predicted"/>
<reference evidence="1" key="1">
    <citation type="submission" date="2022-10" db="EMBL/GenBank/DDBJ databases">
        <title>Comparative genomic analysis of Cohnella hashimotonis sp. nov., isolated from the International Space Station.</title>
        <authorList>
            <person name="Simpson A."/>
            <person name="Venkateswaran K."/>
        </authorList>
    </citation>
    <scope>NUCLEOTIDE SEQUENCE</scope>
    <source>
        <strain evidence="1">DSM 28161</strain>
    </source>
</reference>
<dbReference type="AlphaFoldDB" id="A0A9X4KQT2"/>
<comment type="caution">
    <text evidence="1">The sequence shown here is derived from an EMBL/GenBank/DDBJ whole genome shotgun (WGS) entry which is preliminary data.</text>
</comment>
<accession>A0A9X4KQT2</accession>
<dbReference type="Proteomes" id="UP001153404">
    <property type="component" value="Unassembled WGS sequence"/>
</dbReference>
<dbReference type="EMBL" id="JAPDIA010000001">
    <property type="protein sequence ID" value="MDG0808516.1"/>
    <property type="molecule type" value="Genomic_DNA"/>
</dbReference>
<evidence type="ECO:0000313" key="2">
    <source>
        <dbReference type="Proteomes" id="UP001153404"/>
    </source>
</evidence>
<organism evidence="1 2">
    <name type="scientific">Cohnella rhizosphaerae</name>
    <dbReference type="NCBI Taxonomy" id="1457232"/>
    <lineage>
        <taxon>Bacteria</taxon>
        <taxon>Bacillati</taxon>
        <taxon>Bacillota</taxon>
        <taxon>Bacilli</taxon>
        <taxon>Bacillales</taxon>
        <taxon>Paenibacillaceae</taxon>
        <taxon>Cohnella</taxon>
    </lineage>
</organism>
<evidence type="ECO:0000313" key="1">
    <source>
        <dbReference type="EMBL" id="MDG0808516.1"/>
    </source>
</evidence>
<gene>
    <name evidence="1" type="ORF">OMP40_03170</name>
</gene>
<keyword evidence="2" id="KW-1185">Reference proteome</keyword>